<dbReference type="InterPro" id="IPR014790">
    <property type="entry name" value="MutL_C"/>
</dbReference>
<dbReference type="AlphaFoldDB" id="A0AAV9S0C0"/>
<reference evidence="4 5" key="1">
    <citation type="submission" date="2021-06" db="EMBL/GenBank/DDBJ databases">
        <authorList>
            <person name="Palmer J.M."/>
        </authorList>
    </citation>
    <scope>NUCLEOTIDE SEQUENCE [LARGE SCALE GENOMIC DNA]</scope>
    <source>
        <strain evidence="4 5">MEX-2019</strain>
        <tissue evidence="4">Muscle</tissue>
    </source>
</reference>
<dbReference type="InterPro" id="IPR002099">
    <property type="entry name" value="MutL/Mlh/PMS"/>
</dbReference>
<dbReference type="InterPro" id="IPR001202">
    <property type="entry name" value="WW_dom"/>
</dbReference>
<dbReference type="Pfam" id="PF08676">
    <property type="entry name" value="MutL_C"/>
    <property type="match status" value="1"/>
</dbReference>
<dbReference type="FunFam" id="3.30.565.10:FF:000017">
    <property type="entry name" value="PMS1 homolog 1, mismatch repair system component"/>
    <property type="match status" value="1"/>
</dbReference>
<dbReference type="InterPro" id="IPR037198">
    <property type="entry name" value="MutL_C_sf"/>
</dbReference>
<dbReference type="InterPro" id="IPR042120">
    <property type="entry name" value="MutL_C_dimsub"/>
</dbReference>
<dbReference type="GO" id="GO:0030983">
    <property type="term" value="F:mismatched DNA binding"/>
    <property type="evidence" value="ECO:0007669"/>
    <property type="project" value="InterPro"/>
</dbReference>
<evidence type="ECO:0000256" key="1">
    <source>
        <dbReference type="ARBA" id="ARBA00006082"/>
    </source>
</evidence>
<comment type="similarity">
    <text evidence="1">Belongs to the DNA mismatch repair MutL/HexB family.</text>
</comment>
<dbReference type="SUPFAM" id="SSF54211">
    <property type="entry name" value="Ribosomal protein S5 domain 2-like"/>
    <property type="match status" value="1"/>
</dbReference>
<dbReference type="EMBL" id="JAHHUM010001161">
    <property type="protein sequence ID" value="KAK5614432.1"/>
    <property type="molecule type" value="Genomic_DNA"/>
</dbReference>
<gene>
    <name evidence="4" type="ORF">CRENBAI_024345</name>
</gene>
<dbReference type="GO" id="GO:0016887">
    <property type="term" value="F:ATP hydrolysis activity"/>
    <property type="evidence" value="ECO:0007669"/>
    <property type="project" value="InterPro"/>
</dbReference>
<dbReference type="CDD" id="cd16926">
    <property type="entry name" value="HATPase_MutL-MLH-PMS-like"/>
    <property type="match status" value="1"/>
</dbReference>
<accession>A0AAV9S0C0</accession>
<evidence type="ECO:0000313" key="5">
    <source>
        <dbReference type="Proteomes" id="UP001311232"/>
    </source>
</evidence>
<feature type="domain" description="WW" evidence="3">
    <location>
        <begin position="477"/>
        <end position="503"/>
    </location>
</feature>
<dbReference type="PANTHER" id="PTHR10073">
    <property type="entry name" value="DNA MISMATCH REPAIR PROTEIN MLH, PMS, MUTL"/>
    <property type="match status" value="1"/>
</dbReference>
<dbReference type="Gene3D" id="3.30.1370.100">
    <property type="entry name" value="MutL, C-terminal domain, regulatory subdomain"/>
    <property type="match status" value="1"/>
</dbReference>
<dbReference type="InterPro" id="IPR038973">
    <property type="entry name" value="MutL/Mlh/Pms-like"/>
</dbReference>
<organism evidence="4 5">
    <name type="scientific">Crenichthys baileyi</name>
    <name type="common">White River springfish</name>
    <dbReference type="NCBI Taxonomy" id="28760"/>
    <lineage>
        <taxon>Eukaryota</taxon>
        <taxon>Metazoa</taxon>
        <taxon>Chordata</taxon>
        <taxon>Craniata</taxon>
        <taxon>Vertebrata</taxon>
        <taxon>Euteleostomi</taxon>
        <taxon>Actinopterygii</taxon>
        <taxon>Neopterygii</taxon>
        <taxon>Teleostei</taxon>
        <taxon>Neoteleostei</taxon>
        <taxon>Acanthomorphata</taxon>
        <taxon>Ovalentaria</taxon>
        <taxon>Atherinomorphae</taxon>
        <taxon>Cyprinodontiformes</taxon>
        <taxon>Goodeidae</taxon>
        <taxon>Crenichthys</taxon>
    </lineage>
</organism>
<dbReference type="Gene3D" id="3.30.1540.20">
    <property type="entry name" value="MutL, C-terminal domain, dimerisation subdomain"/>
    <property type="match status" value="1"/>
</dbReference>
<dbReference type="Proteomes" id="UP001311232">
    <property type="component" value="Unassembled WGS sequence"/>
</dbReference>
<dbReference type="SMART" id="SM01340">
    <property type="entry name" value="DNA_mis_repair"/>
    <property type="match status" value="1"/>
</dbReference>
<dbReference type="InterPro" id="IPR013507">
    <property type="entry name" value="DNA_mismatch_S5_2-like"/>
</dbReference>
<dbReference type="PROSITE" id="PS01159">
    <property type="entry name" value="WW_DOMAIN_1"/>
    <property type="match status" value="1"/>
</dbReference>
<dbReference type="SUPFAM" id="SSF118116">
    <property type="entry name" value="DNA mismatch repair protein MutL"/>
    <property type="match status" value="1"/>
</dbReference>
<dbReference type="FunFam" id="3.30.1370.100:FF:000003">
    <property type="entry name" value="DNA mismatch repair protein Mlh3"/>
    <property type="match status" value="1"/>
</dbReference>
<evidence type="ECO:0000259" key="3">
    <source>
        <dbReference type="PROSITE" id="PS01159"/>
    </source>
</evidence>
<dbReference type="PANTHER" id="PTHR10073:SF47">
    <property type="entry name" value="DNA MISMATCH REPAIR PROTEIN MLH3"/>
    <property type="match status" value="1"/>
</dbReference>
<dbReference type="InterPro" id="IPR020568">
    <property type="entry name" value="Ribosomal_Su5_D2-typ_SF"/>
</dbReference>
<dbReference type="InterPro" id="IPR042121">
    <property type="entry name" value="MutL_C_regsub"/>
</dbReference>
<dbReference type="GO" id="GO:0140664">
    <property type="term" value="F:ATP-dependent DNA damage sensor activity"/>
    <property type="evidence" value="ECO:0007669"/>
    <property type="project" value="InterPro"/>
</dbReference>
<keyword evidence="2" id="KW-0227">DNA damage</keyword>
<dbReference type="InterPro" id="IPR036890">
    <property type="entry name" value="HATPase_C_sf"/>
</dbReference>
<dbReference type="GO" id="GO:0006298">
    <property type="term" value="P:mismatch repair"/>
    <property type="evidence" value="ECO:0007669"/>
    <property type="project" value="InterPro"/>
</dbReference>
<dbReference type="GO" id="GO:0032300">
    <property type="term" value="C:mismatch repair complex"/>
    <property type="evidence" value="ECO:0007669"/>
    <property type="project" value="InterPro"/>
</dbReference>
<proteinExistence type="inferred from homology"/>
<name>A0AAV9S0C0_9TELE</name>
<comment type="caution">
    <text evidence="4">The sequence shown here is derived from an EMBL/GenBank/DDBJ whole genome shotgun (WGS) entry which is preliminary data.</text>
</comment>
<protein>
    <recommendedName>
        <fullName evidence="3">WW domain-containing protein</fullName>
    </recommendedName>
</protein>
<dbReference type="PROSITE" id="PS00058">
    <property type="entry name" value="DNA_MISMATCH_REPAIR_1"/>
    <property type="match status" value="1"/>
</dbReference>
<dbReference type="GO" id="GO:0005524">
    <property type="term" value="F:ATP binding"/>
    <property type="evidence" value="ECO:0007669"/>
    <property type="project" value="InterPro"/>
</dbReference>
<dbReference type="Gene3D" id="3.30.230.10">
    <property type="match status" value="1"/>
</dbReference>
<dbReference type="InterPro" id="IPR014721">
    <property type="entry name" value="Ribsml_uS5_D2-typ_fold_subgr"/>
</dbReference>
<sequence length="836" mass="93559">MIKCLPTEVQGKLRSGVAIPSLQQCVEELVLNSIDAGATCVGVRIDMEAFKVQVIDNGSGMTAEDMENVGIRYHTSKCSSVEDLENLRFHGFRGEALASIVSLATLVEMSSRSRLSVKTHVKLFKDGQGMAVFESETARPSAGTTVIICNFFHNMPVRRKRVDVVLEGERIRQRVEAVSLMHPSVSFTLKNDCTGTMMVQLPKARDTYHRFVQIHNLARAEKLGEISHTHKQFEVTGYLGKEGHYNNSLQYLYVNDRLLLKTRIHKLLNCLLRRLSSSNQKNDSPDGTSVIQRPKHKRNQDLYGVYIINIKCSCSEYDICLEPAKTLVEFKDWDGVLLCIEVAVKAFLRRERLVSLFSQEDLDCVSPKVFGTERTDQKDETEMAGQGAIGASTLDISVGMKLASDFVHRRSAVDSVCLESDLIDSRTDEAQRYDLMDVTQDRVHGQNPQNHKVPVEPSLDSSCKHQLDEDGSTCSDWLHHYDTSVGKTVYINTKTGLSRYEEPASEETRVPCTSDVSNMAVSVISEMDDANENSLSSLYSKWKNPVFVRPPTVGVDISSGQADGLAVKIHSILFPYRFSKNMIHSMKVVNQVDKKFLACLINARDGDSAAQTDTEGNLLVLVDQHAAHERVRLENLVEDSYEDDPDATGAKRLCSSTILPPLEISVTEEELRLLRSSQPHLKNLGLEVTFSKTGAPQLFVGKVPLCFMEKESNELRRGRPSVIKPIVEEYLREQTELLRVTGRVTGTLPLTVLKVLASLACHGAIKFNDTLSRDECHSLVASLSSCQLPFQCAHGRPSIVPLVDVLHLDKEQKDFQKPNLQKLRRMYKAWELYGNK</sequence>
<keyword evidence="5" id="KW-1185">Reference proteome</keyword>
<dbReference type="Pfam" id="PF13589">
    <property type="entry name" value="HATPase_c_3"/>
    <property type="match status" value="1"/>
</dbReference>
<dbReference type="CDD" id="cd03486">
    <property type="entry name" value="MutL_Trans_MLH3"/>
    <property type="match status" value="1"/>
</dbReference>
<dbReference type="SMART" id="SM00853">
    <property type="entry name" value="MutL_C"/>
    <property type="match status" value="1"/>
</dbReference>
<dbReference type="NCBIfam" id="TIGR00585">
    <property type="entry name" value="mutl"/>
    <property type="match status" value="1"/>
</dbReference>
<evidence type="ECO:0000256" key="2">
    <source>
        <dbReference type="ARBA" id="ARBA00022763"/>
    </source>
</evidence>
<dbReference type="InterPro" id="IPR014762">
    <property type="entry name" value="DNA_mismatch_repair_CS"/>
</dbReference>
<dbReference type="GO" id="GO:0005634">
    <property type="term" value="C:nucleus"/>
    <property type="evidence" value="ECO:0007669"/>
    <property type="project" value="UniProtKB-ARBA"/>
</dbReference>
<dbReference type="SUPFAM" id="SSF55874">
    <property type="entry name" value="ATPase domain of HSP90 chaperone/DNA topoisomerase II/histidine kinase"/>
    <property type="match status" value="1"/>
</dbReference>
<dbReference type="Gene3D" id="3.30.565.10">
    <property type="entry name" value="Histidine kinase-like ATPase, C-terminal domain"/>
    <property type="match status" value="1"/>
</dbReference>
<dbReference type="FunFam" id="3.30.230.10:FF:000028">
    <property type="entry name" value="DNA mismatch repair protein Mlh3"/>
    <property type="match status" value="1"/>
</dbReference>
<evidence type="ECO:0000313" key="4">
    <source>
        <dbReference type="EMBL" id="KAK5614432.1"/>
    </source>
</evidence>